<keyword evidence="1" id="KW-0677">Repeat</keyword>
<dbReference type="Gene3D" id="2.130.10.30">
    <property type="entry name" value="Regulator of chromosome condensation 1/beta-lactamase-inhibitor protein II"/>
    <property type="match status" value="3"/>
</dbReference>
<evidence type="ECO:0000256" key="3">
    <source>
        <dbReference type="SAM" id="MobiDB-lite"/>
    </source>
</evidence>
<evidence type="ECO:0000313" key="5">
    <source>
        <dbReference type="EMBL" id="EAS00564.2"/>
    </source>
</evidence>
<feature type="domain" description="RCC1-like" evidence="4">
    <location>
        <begin position="289"/>
        <end position="556"/>
    </location>
</feature>
<feature type="compositionally biased region" description="Basic and acidic residues" evidence="3">
    <location>
        <begin position="1104"/>
        <end position="1131"/>
    </location>
</feature>
<dbReference type="Proteomes" id="UP000009168">
    <property type="component" value="Unassembled WGS sequence"/>
</dbReference>
<dbReference type="SUPFAM" id="SSF50985">
    <property type="entry name" value="RCC1/BLIP-II"/>
    <property type="match status" value="4"/>
</dbReference>
<dbReference type="RefSeq" id="XP_001020809.2">
    <property type="nucleotide sequence ID" value="XM_001020809.2"/>
</dbReference>
<feature type="region of interest" description="Disordered" evidence="3">
    <location>
        <begin position="1089"/>
        <end position="1142"/>
    </location>
</feature>
<dbReference type="PANTHER" id="PTHR22870">
    <property type="entry name" value="REGULATOR OF CHROMOSOME CONDENSATION"/>
    <property type="match status" value="1"/>
</dbReference>
<gene>
    <name evidence="5" type="ORF">TTHERM_00410160</name>
</gene>
<evidence type="ECO:0000256" key="2">
    <source>
        <dbReference type="PROSITE-ProRule" id="PRU00235"/>
    </source>
</evidence>
<dbReference type="STRING" id="312017.I7M923"/>
<keyword evidence="6" id="KW-1185">Reference proteome</keyword>
<dbReference type="InterPro" id="IPR058923">
    <property type="entry name" value="RCC1-like_dom"/>
</dbReference>
<feature type="repeat" description="RCC1" evidence="2">
    <location>
        <begin position="369"/>
        <end position="421"/>
    </location>
</feature>
<evidence type="ECO:0000313" key="6">
    <source>
        <dbReference type="Proteomes" id="UP000009168"/>
    </source>
</evidence>
<dbReference type="InterPro" id="IPR051210">
    <property type="entry name" value="Ub_ligase/GEF_domain"/>
</dbReference>
<dbReference type="Pfam" id="PF00415">
    <property type="entry name" value="RCC1"/>
    <property type="match status" value="1"/>
</dbReference>
<dbReference type="PROSITE" id="PS50012">
    <property type="entry name" value="RCC1_3"/>
    <property type="match status" value="8"/>
</dbReference>
<dbReference type="SMR" id="I7M923"/>
<feature type="compositionally biased region" description="Polar residues" evidence="3">
    <location>
        <begin position="1133"/>
        <end position="1142"/>
    </location>
</feature>
<evidence type="ECO:0000256" key="1">
    <source>
        <dbReference type="ARBA" id="ARBA00022737"/>
    </source>
</evidence>
<proteinExistence type="predicted"/>
<feature type="repeat" description="RCC1" evidence="2">
    <location>
        <begin position="764"/>
        <end position="814"/>
    </location>
</feature>
<feature type="repeat" description="RCC1" evidence="2">
    <location>
        <begin position="474"/>
        <end position="539"/>
    </location>
</feature>
<protein>
    <submittedName>
        <fullName evidence="5">Chromosome condensation regulator RCC1 repeat protein</fullName>
    </submittedName>
</protein>
<dbReference type="InterPro" id="IPR000408">
    <property type="entry name" value="Reg_chr_condens"/>
</dbReference>
<dbReference type="PROSITE" id="PS00626">
    <property type="entry name" value="RCC1_2"/>
    <property type="match status" value="3"/>
</dbReference>
<feature type="repeat" description="RCC1" evidence="2">
    <location>
        <begin position="635"/>
        <end position="710"/>
    </location>
</feature>
<dbReference type="eggNOG" id="KOG1426">
    <property type="taxonomic scope" value="Eukaryota"/>
</dbReference>
<dbReference type="InParanoid" id="I7M923"/>
<dbReference type="InterPro" id="IPR009091">
    <property type="entry name" value="RCC1/BLIP-II"/>
</dbReference>
<accession>I7M923</accession>
<feature type="repeat" description="RCC1" evidence="2">
    <location>
        <begin position="422"/>
        <end position="473"/>
    </location>
</feature>
<feature type="repeat" description="RCC1" evidence="2">
    <location>
        <begin position="711"/>
        <end position="763"/>
    </location>
</feature>
<feature type="domain" description="RCC1-like" evidence="4">
    <location>
        <begin position="615"/>
        <end position="814"/>
    </location>
</feature>
<name>I7M923_TETTS</name>
<dbReference type="PRINTS" id="PR00633">
    <property type="entry name" value="RCCNDNSATION"/>
</dbReference>
<dbReference type="eggNOG" id="KOG0941">
    <property type="taxonomic scope" value="Eukaryota"/>
</dbReference>
<dbReference type="OrthoDB" id="292250at2759"/>
<reference evidence="6" key="1">
    <citation type="journal article" date="2006" name="PLoS Biol.">
        <title>Macronuclear genome sequence of the ciliate Tetrahymena thermophila, a model eukaryote.</title>
        <authorList>
            <person name="Eisen J.A."/>
            <person name="Coyne R.S."/>
            <person name="Wu M."/>
            <person name="Wu D."/>
            <person name="Thiagarajan M."/>
            <person name="Wortman J.R."/>
            <person name="Badger J.H."/>
            <person name="Ren Q."/>
            <person name="Amedeo P."/>
            <person name="Jones K.M."/>
            <person name="Tallon L.J."/>
            <person name="Delcher A.L."/>
            <person name="Salzberg S.L."/>
            <person name="Silva J.C."/>
            <person name="Haas B.J."/>
            <person name="Majoros W.H."/>
            <person name="Farzad M."/>
            <person name="Carlton J.M."/>
            <person name="Smith R.K. Jr."/>
            <person name="Garg J."/>
            <person name="Pearlman R.E."/>
            <person name="Karrer K.M."/>
            <person name="Sun L."/>
            <person name="Manning G."/>
            <person name="Elde N.C."/>
            <person name="Turkewitz A.P."/>
            <person name="Asai D.J."/>
            <person name="Wilkes D.E."/>
            <person name="Wang Y."/>
            <person name="Cai H."/>
            <person name="Collins K."/>
            <person name="Stewart B.A."/>
            <person name="Lee S.R."/>
            <person name="Wilamowska K."/>
            <person name="Weinberg Z."/>
            <person name="Ruzzo W.L."/>
            <person name="Wloga D."/>
            <person name="Gaertig J."/>
            <person name="Frankel J."/>
            <person name="Tsao C.-C."/>
            <person name="Gorovsky M.A."/>
            <person name="Keeling P.J."/>
            <person name="Waller R.F."/>
            <person name="Patron N.J."/>
            <person name="Cherry J.M."/>
            <person name="Stover N.A."/>
            <person name="Krieger C.J."/>
            <person name="del Toro C."/>
            <person name="Ryder H.F."/>
            <person name="Williamson S.C."/>
            <person name="Barbeau R.A."/>
            <person name="Hamilton E.P."/>
            <person name="Orias E."/>
        </authorList>
    </citation>
    <scope>NUCLEOTIDE SEQUENCE [LARGE SCALE GENOMIC DNA]</scope>
    <source>
        <strain evidence="6">SB210</strain>
    </source>
</reference>
<dbReference type="Pfam" id="PF25390">
    <property type="entry name" value="WD40_RLD"/>
    <property type="match status" value="2"/>
</dbReference>
<organism evidence="5 6">
    <name type="scientific">Tetrahymena thermophila (strain SB210)</name>
    <dbReference type="NCBI Taxonomy" id="312017"/>
    <lineage>
        <taxon>Eukaryota</taxon>
        <taxon>Sar</taxon>
        <taxon>Alveolata</taxon>
        <taxon>Ciliophora</taxon>
        <taxon>Intramacronucleata</taxon>
        <taxon>Oligohymenophorea</taxon>
        <taxon>Hymenostomatida</taxon>
        <taxon>Tetrahymenina</taxon>
        <taxon>Tetrahymenidae</taxon>
        <taxon>Tetrahymena</taxon>
    </lineage>
</organism>
<feature type="repeat" description="RCC1" evidence="2">
    <location>
        <begin position="313"/>
        <end position="368"/>
    </location>
</feature>
<evidence type="ECO:0000259" key="4">
    <source>
        <dbReference type="Pfam" id="PF25390"/>
    </source>
</evidence>
<dbReference type="PANTHER" id="PTHR22870:SF408">
    <property type="entry name" value="OS09G0560450 PROTEIN"/>
    <property type="match status" value="1"/>
</dbReference>
<feature type="repeat" description="RCC1" evidence="2">
    <location>
        <begin position="833"/>
        <end position="882"/>
    </location>
</feature>
<dbReference type="EMBL" id="GG662612">
    <property type="protein sequence ID" value="EAS00564.2"/>
    <property type="molecule type" value="Genomic_DNA"/>
</dbReference>
<dbReference type="GeneID" id="7836053"/>
<dbReference type="KEGG" id="tet:TTHERM_00410160"/>
<sequence length="2126" mass="247128">MSKYKIDEAKIRSSDAFKNLQEAYESTLQMKTDLIHSRISAGLNHGLAIGYLSHLGANPDKNQYIAPTLLGTGSNQYGQLGKQVNTVYTNNQDRERFEKIFLVHNQEEYYPIQVCCGYSFSLILAIEGKNLQWLDKLTQAKAEKYEKSEYQNIKQEMFQELLSKTKIFFAGEIGIHQEDNPAIIKTEKKRNFLRHPTKLKTRNFDRNVLRIDLGQKNHTIVDSNQYSENDALLANNQVILDIEENNYSDDDEDDDNDTKTFTNREQEIKHEEKYYKYCISDVVQLPKGIGGRKTFVVQICCGLNFCLILTYNFQVLAWGDNSYGNIGTGDLDYQEKPKIIQFDENKGDDSRIQFISCGANHCAAVSLSGKLYTWGQGIQGQLGHQNVMNLSIPTAVKSELQEKKVVYVSCGGAHTVCLTNEGYAYSFGNNKNGQLGLGDQEQRNVPVKIQKLQNYFIVNVVCGMNNTFILTQVGKIFACGSNQHNKLGLDQLFYQKDNFLNPIDLDINFLKGVNNPNLKDVYIYQIAASPHFTYALSNQGLLTTWGLQVNDCLGRSIDNYISEKMKNLSKNRTNMLIPCSTKFRNQIDSYTTYHKFYYPIQNSTIFRASEKDFISNDIVDIELGVFHTMALTNAGEIYVWGSNQMCQHGCISNIIRQEYDESNEKNINIIQNDISKETLPSVVSFFNIKENRRITYIAAGYEYCMAIENKRLVYAWGRNTDGQLGIGKTQYYVESPQMVLGLEGNLMKAIACGENHTLFLTDTGQVYSCGSSKDGKLGLGNRTNTQLQPQLITNLSKVEQISCGQSHSMALAQDDFFKQDDDEEHARQINVKMVVYTWGNAWESKLGHGDRENLYEPTKIQSNYLFKYISAGSHHSAALTTDDNLVVWGPYKYFGHTKPDENIKGKKVITTQHEYHEFMKPTLHPKITEKVRHVCLGDKTTFIVAKKDNKIYQYGIFETDFKELLKIHKNNNEHILEKILPFRGGTGDQEYYEVPVNEIKKIAVSKDHVAVIGKNQVYTWGYDNLTGRLGHGYMFKDTNKNQIENIQNEEQAEADQRQKPQHDLTKKLEKPEYCNYINKYLQEQLKIFQKKQQQGNEEAEEEGEKSSDDDSDPRADEEKGFEDQNREDKKSSKQYTQIRSMQGTKVNTVKSVTVISSATHDNRQQTQFFNRDNQNRQNTMRSKKALTIVQNQNIFLINNKQNNQQLYEQFFQNPLNVKSTYEKLTARDKPDLYSILSEQYGLLNEERILYVYDKVTALQGEIFLRYQICQQHLNHNKAFKRAAQSQVLKRIASQPFNISYSEKNSNILLKQDQYQPFLSNKFYYKKLFTLMQLHPCYLIKIYEKKMDKDQFIQLVKETFGELENSARKQRLYTELCKKILYIDLKENNSIKDSRKPLVLNTDKNSSFSYVFVKLFIHFYESMSDLIQLNRKFRLKVVKTLEDLIQTNSSKYQVSEDLFVLDRKHIAESGDYYKTDEQIKEQLDRNQYSVKEYLQHFFKDRDFLQAASSQKVIMCEKLRELIGFAIEYIQQKRPFEIIENIQYCILGIIFQSMLDSCQSLYSNQNGSNFEWIIKAIKMYIFLDEKDKKNQDINIFIEYIKQQDDERSKIYELLVGKSLPKKQISYYNFIQDIYSHSIENQDDYALISLSTLEKLTKFVQRVNIQFNPKEEEDFFFKCCKSLKDEQPNFVTSTVEKQHEQLKVKIKLETRQLFYSSNQFLKKCSDCETVLQRDFLRSHDMDVKEQFQMFNPSSLESCIVKLVQVITKQNYDDLLAGKQQIQHLCGKFIAKLQNKANKDGKNLVQNIQIVKNFSKAFENAYELEYSNESQSEKLIIPSDLSKQVLKSLINRIDNQINQVVKYYNKMETLYRVYFSIKTVLDKFISNVDIAKSQQFKIITNSYYGIANRDLEKVIERDPIAITSKISASIHGMDLSTFLYENIDVFSNKKLNNIKDDYQKNKIKDHFIQLNMFGEYSIYQLKQKGVIKSIDDEVVDILKTYLPNKNSLKSKKKQKKDIKSDIEKCLFYIFNDYGNKYVSVDVVYKGGEISILTILCGLKGSKELRIDHFRIDRDTILSLRKQRIREDISKQTIKFGFTTFQKSQLLKLLEKMEDHYSVYEYIYSSNNCTV</sequence>